<keyword evidence="3" id="KW-1185">Reference proteome</keyword>
<dbReference type="Gene3D" id="1.10.340.70">
    <property type="match status" value="1"/>
</dbReference>
<dbReference type="EMBL" id="JACTAM010002716">
    <property type="protein sequence ID" value="KAI2643858.1"/>
    <property type="molecule type" value="Genomic_DNA"/>
</dbReference>
<name>A0ABQ8L2L3_LABRO</name>
<evidence type="ECO:0000313" key="2">
    <source>
        <dbReference type="EMBL" id="KAI2643858.1"/>
    </source>
</evidence>
<dbReference type="InterPro" id="IPR012337">
    <property type="entry name" value="RNaseH-like_sf"/>
</dbReference>
<gene>
    <name evidence="2" type="ORF">H4Q32_024875</name>
</gene>
<protein>
    <submittedName>
        <fullName evidence="2">Transposon Ty3-I Gag-Pol polyprotein</fullName>
    </submittedName>
</protein>
<comment type="caution">
    <text evidence="2">The sequence shown here is derived from an EMBL/GenBank/DDBJ whole genome shotgun (WGS) entry which is preliminary data.</text>
</comment>
<accession>A0ABQ8L2L3</accession>
<dbReference type="SUPFAM" id="SSF53098">
    <property type="entry name" value="Ribonuclease H-like"/>
    <property type="match status" value="1"/>
</dbReference>
<dbReference type="PANTHER" id="PTHR47266">
    <property type="entry name" value="ENDONUCLEASE-RELATED"/>
    <property type="match status" value="1"/>
</dbReference>
<dbReference type="Gene3D" id="3.30.420.10">
    <property type="entry name" value="Ribonuclease H-like superfamily/Ribonuclease H"/>
    <property type="match status" value="1"/>
</dbReference>
<dbReference type="InterPro" id="IPR041588">
    <property type="entry name" value="Integrase_H2C2"/>
</dbReference>
<dbReference type="Pfam" id="PF17921">
    <property type="entry name" value="Integrase_H2C2"/>
    <property type="match status" value="1"/>
</dbReference>
<organism evidence="2 3">
    <name type="scientific">Labeo rohita</name>
    <name type="common">Indian major carp</name>
    <name type="synonym">Cyprinus rohita</name>
    <dbReference type="NCBI Taxonomy" id="84645"/>
    <lineage>
        <taxon>Eukaryota</taxon>
        <taxon>Metazoa</taxon>
        <taxon>Chordata</taxon>
        <taxon>Craniata</taxon>
        <taxon>Vertebrata</taxon>
        <taxon>Euteleostomi</taxon>
        <taxon>Actinopterygii</taxon>
        <taxon>Neopterygii</taxon>
        <taxon>Teleostei</taxon>
        <taxon>Ostariophysi</taxon>
        <taxon>Cypriniformes</taxon>
        <taxon>Cyprinidae</taxon>
        <taxon>Labeoninae</taxon>
        <taxon>Labeonini</taxon>
        <taxon>Labeo</taxon>
    </lineage>
</organism>
<sequence>MYQKGRCNVVPDSLSRAIPEEKPLGCIAVCKAKDVNGDLPINWQELGQSQKGDQSLQTLWDEAKLHPVDPQHIHYVVQNDFLFRCIPDGQKGHALQVIIPKDLRQQFLHFAHDNPLSGHLGCMKTLRRLLIVVYWPEIQQDVWDYCKRCQSCQQYKPRIPKLSGTLKSTPVKEPGYMVGIHLMGPFPRSTKLNEYLLVTVDYCSKPRTTVSQLLNATCRQWGAIQKLTTTYYPQTNLTEGVNRVFVKDNHWNWDQWIRDFRFAINSSWQESTNYTPTEVALGRKLKGPLELLQYHSPDPDQSAYEVIECQQSLLERVKGNVAKAQSRQQIYYNWFGFMLTRCLVQGIPLQPS</sequence>
<dbReference type="InterPro" id="IPR052160">
    <property type="entry name" value="Gypsy_RT_Integrase-like"/>
</dbReference>
<evidence type="ECO:0000313" key="3">
    <source>
        <dbReference type="Proteomes" id="UP000830375"/>
    </source>
</evidence>
<dbReference type="InterPro" id="IPR036397">
    <property type="entry name" value="RNaseH_sf"/>
</dbReference>
<proteinExistence type="predicted"/>
<feature type="domain" description="Integrase zinc-binding" evidence="1">
    <location>
        <begin position="99"/>
        <end position="158"/>
    </location>
</feature>
<evidence type="ECO:0000259" key="1">
    <source>
        <dbReference type="Pfam" id="PF17921"/>
    </source>
</evidence>
<reference evidence="2 3" key="1">
    <citation type="submission" date="2022-01" db="EMBL/GenBank/DDBJ databases">
        <title>A high-quality chromosome-level genome assembly of rohu carp, Labeo rohita.</title>
        <authorList>
            <person name="Arick M.A. II"/>
            <person name="Hsu C.-Y."/>
            <person name="Magbanua Z."/>
            <person name="Pechanova O."/>
            <person name="Grover C."/>
            <person name="Miller E."/>
            <person name="Thrash A."/>
            <person name="Ezzel L."/>
            <person name="Alam S."/>
            <person name="Benzie J."/>
            <person name="Hamilton M."/>
            <person name="Karsi A."/>
            <person name="Lawrence M.L."/>
            <person name="Peterson D.G."/>
        </authorList>
    </citation>
    <scope>NUCLEOTIDE SEQUENCE [LARGE SCALE GENOMIC DNA]</scope>
    <source>
        <strain evidence="3">BAU-BD-2019</strain>
        <tissue evidence="2">Blood</tissue>
    </source>
</reference>
<dbReference type="Proteomes" id="UP000830375">
    <property type="component" value="Unassembled WGS sequence"/>
</dbReference>